<gene>
    <name evidence="2" type="ORF">Pfra01_000095700</name>
</gene>
<protein>
    <submittedName>
        <fullName evidence="2">Unnamed protein product</fullName>
    </submittedName>
</protein>
<name>A0A9W6TNS6_9STRA</name>
<proteinExistence type="predicted"/>
<reference evidence="2" key="1">
    <citation type="submission" date="2023-04" db="EMBL/GenBank/DDBJ databases">
        <title>Phytophthora fragariaefolia NBRC 109709.</title>
        <authorList>
            <person name="Ichikawa N."/>
            <person name="Sato H."/>
            <person name="Tonouchi N."/>
        </authorList>
    </citation>
    <scope>NUCLEOTIDE SEQUENCE</scope>
    <source>
        <strain evidence="2">NBRC 109709</strain>
    </source>
</reference>
<sequence>MRLPIFLTLLLAALIASTMSSGAAEETKANTNGIATAADGKFTEVKKIIYRLRAKQKAGGEERIVPVGAIWLAATGGHTSSTESVMHAVEYDEPLPKWAKAIVAIIGIGLAAGTIYGGIKLSQTLNSDLNNTST</sequence>
<dbReference type="Proteomes" id="UP001165121">
    <property type="component" value="Unassembled WGS sequence"/>
</dbReference>
<accession>A0A9W6TNS6</accession>
<feature type="chain" id="PRO_5040892459" evidence="1">
    <location>
        <begin position="25"/>
        <end position="134"/>
    </location>
</feature>
<evidence type="ECO:0000313" key="3">
    <source>
        <dbReference type="Proteomes" id="UP001165121"/>
    </source>
</evidence>
<feature type="signal peptide" evidence="1">
    <location>
        <begin position="1"/>
        <end position="24"/>
    </location>
</feature>
<dbReference type="EMBL" id="BSXT01000079">
    <property type="protein sequence ID" value="GMF16842.1"/>
    <property type="molecule type" value="Genomic_DNA"/>
</dbReference>
<dbReference type="OrthoDB" id="129842at2759"/>
<keyword evidence="1" id="KW-0732">Signal</keyword>
<organism evidence="2 3">
    <name type="scientific">Phytophthora fragariaefolia</name>
    <dbReference type="NCBI Taxonomy" id="1490495"/>
    <lineage>
        <taxon>Eukaryota</taxon>
        <taxon>Sar</taxon>
        <taxon>Stramenopiles</taxon>
        <taxon>Oomycota</taxon>
        <taxon>Peronosporomycetes</taxon>
        <taxon>Peronosporales</taxon>
        <taxon>Peronosporaceae</taxon>
        <taxon>Phytophthora</taxon>
    </lineage>
</organism>
<evidence type="ECO:0000313" key="2">
    <source>
        <dbReference type="EMBL" id="GMF16842.1"/>
    </source>
</evidence>
<keyword evidence="3" id="KW-1185">Reference proteome</keyword>
<evidence type="ECO:0000256" key="1">
    <source>
        <dbReference type="SAM" id="SignalP"/>
    </source>
</evidence>
<comment type="caution">
    <text evidence="2">The sequence shown here is derived from an EMBL/GenBank/DDBJ whole genome shotgun (WGS) entry which is preliminary data.</text>
</comment>
<dbReference type="AlphaFoldDB" id="A0A9W6TNS6"/>